<proteinExistence type="predicted"/>
<name>A0ACC6MLG6_MYCPF</name>
<comment type="caution">
    <text evidence="1">The sequence shown here is derived from an EMBL/GenBank/DDBJ whole genome shotgun (WGS) entry which is preliminary data.</text>
</comment>
<keyword evidence="2" id="KW-1185">Reference proteome</keyword>
<organism evidence="1 2">
    <name type="scientific">Mycolicibacterium parafortuitum</name>
    <name type="common">Mycobacterium parafortuitum</name>
    <dbReference type="NCBI Taxonomy" id="39692"/>
    <lineage>
        <taxon>Bacteria</taxon>
        <taxon>Bacillati</taxon>
        <taxon>Actinomycetota</taxon>
        <taxon>Actinomycetes</taxon>
        <taxon>Mycobacteriales</taxon>
        <taxon>Mycobacteriaceae</taxon>
        <taxon>Mycolicibacterium</taxon>
    </lineage>
</organism>
<evidence type="ECO:0000313" key="1">
    <source>
        <dbReference type="EMBL" id="MDZ5087824.1"/>
    </source>
</evidence>
<protein>
    <submittedName>
        <fullName evidence="1">GNAT family N-acetyltransferase</fullName>
    </submittedName>
</protein>
<gene>
    <name evidence="1" type="ORF">OHX15_20730</name>
</gene>
<evidence type="ECO:0000313" key="2">
    <source>
        <dbReference type="Proteomes" id="UP001289645"/>
    </source>
</evidence>
<accession>A0ACC6MLG6</accession>
<dbReference type="EMBL" id="JAOXLN010000023">
    <property type="protein sequence ID" value="MDZ5087824.1"/>
    <property type="molecule type" value="Genomic_DNA"/>
</dbReference>
<dbReference type="Proteomes" id="UP001289645">
    <property type="component" value="Unassembled WGS sequence"/>
</dbReference>
<sequence length="223" mass="24743">MVSTIWPLAGLEVRTPSVTLRYVTDDLGFALAELAAQGVHDSATMPFTRPWTDVAAPELQRNTLRYYWRSRAETTVDHWDLHFAVLVSAVVVGMCSIASDRFPVLRSAETGSWIGRAYQGRGIGREVRQAALHMIFRGLDADHATTGAWHDNVASLAVTRSLPYLQTGTSVQPRRGSPDRMLHFAISRADWQRVARDDIELVGIDAVRAQLETRRSVRGASST</sequence>
<reference evidence="1 2" key="1">
    <citation type="journal article" date="2021" name="Chemosphere">
        <title>Bioballs carrying a syntrophic Rhodococcus and Mycolicibacterium consortium for simultaneous sorption and biodegradation of fuel oil in contaminated freshwater.</title>
        <authorList>
            <person name="Naloka K."/>
            <person name="Polrit D."/>
            <person name="Muangchinda C."/>
            <person name="Thoetkiattikul H."/>
            <person name="Pinyakong O."/>
        </authorList>
    </citation>
    <scope>NUCLEOTIDE SEQUENCE [LARGE SCALE GENOMIC DNA]</scope>
    <source>
        <strain evidence="1 2">J101</strain>
    </source>
</reference>